<keyword evidence="11" id="KW-1185">Reference proteome</keyword>
<evidence type="ECO:0000256" key="9">
    <source>
        <dbReference type="RuleBase" id="RU363100"/>
    </source>
</evidence>
<evidence type="ECO:0000256" key="7">
    <source>
        <dbReference type="ARBA" id="ARBA00023128"/>
    </source>
</evidence>
<evidence type="ECO:0000313" key="10">
    <source>
        <dbReference type="EMBL" id="KAK4398564.1"/>
    </source>
</evidence>
<protein>
    <recommendedName>
        <fullName evidence="9">Mitochondrial pyruvate carrier</fullName>
    </recommendedName>
</protein>
<reference evidence="10" key="2">
    <citation type="journal article" date="2024" name="Plant">
        <title>Genomic evolution and insights into agronomic trait innovations of Sesamum species.</title>
        <authorList>
            <person name="Miao H."/>
            <person name="Wang L."/>
            <person name="Qu L."/>
            <person name="Liu H."/>
            <person name="Sun Y."/>
            <person name="Le M."/>
            <person name="Wang Q."/>
            <person name="Wei S."/>
            <person name="Zheng Y."/>
            <person name="Lin W."/>
            <person name="Duan Y."/>
            <person name="Cao H."/>
            <person name="Xiong S."/>
            <person name="Wang X."/>
            <person name="Wei L."/>
            <person name="Li C."/>
            <person name="Ma Q."/>
            <person name="Ju M."/>
            <person name="Zhao R."/>
            <person name="Li G."/>
            <person name="Mu C."/>
            <person name="Tian Q."/>
            <person name="Mei H."/>
            <person name="Zhang T."/>
            <person name="Gao T."/>
            <person name="Zhang H."/>
        </authorList>
    </citation>
    <scope>NUCLEOTIDE SEQUENCE</scope>
    <source>
        <strain evidence="10">K16</strain>
    </source>
</reference>
<evidence type="ECO:0000256" key="8">
    <source>
        <dbReference type="ARBA" id="ARBA00023136"/>
    </source>
</evidence>
<dbReference type="EMBL" id="JACGWL010000007">
    <property type="protein sequence ID" value="KAK4398564.1"/>
    <property type="molecule type" value="Genomic_DNA"/>
</dbReference>
<dbReference type="GO" id="GO:0005743">
    <property type="term" value="C:mitochondrial inner membrane"/>
    <property type="evidence" value="ECO:0007669"/>
    <property type="project" value="UniProtKB-SubCell"/>
</dbReference>
<keyword evidence="3 9" id="KW-0813">Transport</keyword>
<dbReference type="AlphaFoldDB" id="A0AAE1WSJ3"/>
<evidence type="ECO:0000256" key="6">
    <source>
        <dbReference type="ARBA" id="ARBA00022989"/>
    </source>
</evidence>
<dbReference type="Pfam" id="PF03650">
    <property type="entry name" value="MPC"/>
    <property type="match status" value="1"/>
</dbReference>
<dbReference type="InterPro" id="IPR005336">
    <property type="entry name" value="MPC"/>
</dbReference>
<organism evidence="10 11">
    <name type="scientific">Sesamum angolense</name>
    <dbReference type="NCBI Taxonomy" id="2727404"/>
    <lineage>
        <taxon>Eukaryota</taxon>
        <taxon>Viridiplantae</taxon>
        <taxon>Streptophyta</taxon>
        <taxon>Embryophyta</taxon>
        <taxon>Tracheophyta</taxon>
        <taxon>Spermatophyta</taxon>
        <taxon>Magnoliopsida</taxon>
        <taxon>eudicotyledons</taxon>
        <taxon>Gunneridae</taxon>
        <taxon>Pentapetalae</taxon>
        <taxon>asterids</taxon>
        <taxon>lamiids</taxon>
        <taxon>Lamiales</taxon>
        <taxon>Pedaliaceae</taxon>
        <taxon>Sesamum</taxon>
    </lineage>
</organism>
<keyword evidence="5 9" id="KW-0999">Mitochondrion inner membrane</keyword>
<comment type="subcellular location">
    <subcellularLocation>
        <location evidence="1 9">Mitochondrion inner membrane</location>
        <topology evidence="1 9">Multi-pass membrane protein</topology>
    </subcellularLocation>
</comment>
<dbReference type="GO" id="GO:0006850">
    <property type="term" value="P:pyruvate import into mitochondria"/>
    <property type="evidence" value="ECO:0007669"/>
    <property type="project" value="InterPro"/>
</dbReference>
<sequence length="72" mass="7976">MCLSTFWAAVAVSGLIWARYSTIVTPKNWNLFSVSVGMSATGIYQLARKTRQDYDLSEKNVGKGEGRMATKI</sequence>
<keyword evidence="8" id="KW-0472">Membrane</keyword>
<evidence type="ECO:0000256" key="2">
    <source>
        <dbReference type="ARBA" id="ARBA00006416"/>
    </source>
</evidence>
<accession>A0AAE1WSJ3</accession>
<proteinExistence type="inferred from homology"/>
<keyword evidence="10" id="KW-0670">Pyruvate</keyword>
<evidence type="ECO:0000256" key="4">
    <source>
        <dbReference type="ARBA" id="ARBA00022692"/>
    </source>
</evidence>
<keyword evidence="4" id="KW-0812">Transmembrane</keyword>
<evidence type="ECO:0000256" key="5">
    <source>
        <dbReference type="ARBA" id="ARBA00022792"/>
    </source>
</evidence>
<comment type="function">
    <text evidence="9">Mediates the uptake of pyruvate into mitochondria.</text>
</comment>
<reference evidence="10" key="1">
    <citation type="submission" date="2020-06" db="EMBL/GenBank/DDBJ databases">
        <authorList>
            <person name="Li T."/>
            <person name="Hu X."/>
            <person name="Zhang T."/>
            <person name="Song X."/>
            <person name="Zhang H."/>
            <person name="Dai N."/>
            <person name="Sheng W."/>
            <person name="Hou X."/>
            <person name="Wei L."/>
        </authorList>
    </citation>
    <scope>NUCLEOTIDE SEQUENCE</scope>
    <source>
        <strain evidence="10">K16</strain>
        <tissue evidence="10">Leaf</tissue>
    </source>
</reference>
<comment type="caution">
    <text evidence="10">The sequence shown here is derived from an EMBL/GenBank/DDBJ whole genome shotgun (WGS) entry which is preliminary data.</text>
</comment>
<evidence type="ECO:0000256" key="1">
    <source>
        <dbReference type="ARBA" id="ARBA00004448"/>
    </source>
</evidence>
<keyword evidence="7 9" id="KW-0496">Mitochondrion</keyword>
<dbReference type="Proteomes" id="UP001289374">
    <property type="component" value="Unassembled WGS sequence"/>
</dbReference>
<evidence type="ECO:0000313" key="11">
    <source>
        <dbReference type="Proteomes" id="UP001289374"/>
    </source>
</evidence>
<keyword evidence="6" id="KW-1133">Transmembrane helix</keyword>
<name>A0AAE1WSJ3_9LAMI</name>
<comment type="similarity">
    <text evidence="2 9">Belongs to the mitochondrial pyruvate carrier (MPC) (TC 2.A.105) family.</text>
</comment>
<evidence type="ECO:0000256" key="3">
    <source>
        <dbReference type="ARBA" id="ARBA00022448"/>
    </source>
</evidence>
<gene>
    <name evidence="10" type="ORF">Sango_1331900</name>
</gene>